<dbReference type="InterPro" id="IPR001736">
    <property type="entry name" value="PLipase_D/transphosphatidylase"/>
</dbReference>
<dbReference type="InterPro" id="IPR052511">
    <property type="entry name" value="ATP-dep_Helicase"/>
</dbReference>
<dbReference type="SUPFAM" id="SSF56024">
    <property type="entry name" value="Phospholipase D/nuclease"/>
    <property type="match status" value="1"/>
</dbReference>
<sequence>MLKPGLYEQTISQALRGKINEASSSQDVFEGNIDSAEASRILSAYVERAVRQSLDGVSGKDALQRQVKIVNSIIKNMAESVSPDDPELGLSIAADEVDSPARQLLSVRDRMNSVGPATGRTLSFVRPDTSIARTSLFTGSAHEPQLYTELKKEIESADQILMLVSFIKWSGLRLIMDELRAFAGRGGELKIITTSYMGATDPKAVTELAKLPGAQVKISYDTSRTRLHAKAYVFRRNTGFTTAYVGSSNLSNPAISSGLEWNLKISRADQPDTLNKVEATFETYWNQPEFEDYLPDDQAKLVAAIQHEKGRDSQQGLGAISYSFDVTPYPYQQRILDKLQAEREVRGCWRNLVVAATGTGKTVIAAFDYRNYCKRYNDGRPARLLFVAHRREILEQSIACFRGILHDQNFGELFVGNYNSPDSLDHLFVSIQTINSRNLTDVITPTYYDYIIVDEIHHGAAESYQALLEHFTPKVLLGLTATPERADGKSILPWFDNRVAAEIRLPEAIDRKLLCPFSYFGVTDDTVDLTSVRWSRGGYDESDLERVYVFETENAKRRAQLVARSVEKYVTDIDGIHGLGFCVSKAHAKFMAEQFSHLGIPSIALTSDAPQEERASARACLVEGRIKFIFTVDLFNEGVDIPEIDTVLFLRPTQSLTVFLQQLGRGLRLSDGKECLTVLDFIGGQNRRFDFQSRFKALLEQTTDPIERQVKNGFTAAPKGCYIHLERIAQQHVLDNIRYALGGKPAIVAAIRTFEADLGLPLTFANFVAHHHLDVRDIYKHASFSRLCVEAGVREDFHDPDESDLTKALMRLCSIDSRNWIDCLIACLKDPEGLDWETCSPRERRMLNMFQITVWPNSFRDRSFANAAECMRRVCENRTLSQELRDLLELRKGEIDFVDEEVDLGFDCPLSLHCQYTRDQIFVAMDRMDPQNVREGVSYVKDKAIDVLVNTLNKSEKEYSPSTMYEDYSISETLFHWQSQNKTSADSTVGRRYIRQWDEEQQRKTRVALFVREYSKDSYGTQPYTFLGLVDPVSHSGSRPMTIIWRLRRPIPAKFLPKTNKLAS</sequence>
<dbReference type="CDD" id="cd18799">
    <property type="entry name" value="SF2_C_EcoAI-like"/>
    <property type="match status" value="1"/>
</dbReference>
<evidence type="ECO:0000259" key="2">
    <source>
        <dbReference type="PROSITE" id="PS51192"/>
    </source>
</evidence>
<dbReference type="Proteomes" id="UP001204320">
    <property type="component" value="Unassembled WGS sequence"/>
</dbReference>
<feature type="domain" description="PLD phosphodiesterase" evidence="1">
    <location>
        <begin position="223"/>
        <end position="254"/>
    </location>
</feature>
<dbReference type="RefSeq" id="WP_258498558.1">
    <property type="nucleotide sequence ID" value="NZ_JANSKA010000001.1"/>
</dbReference>
<dbReference type="InterPro" id="IPR021835">
    <property type="entry name" value="DUF3427"/>
</dbReference>
<dbReference type="InterPro" id="IPR006935">
    <property type="entry name" value="Helicase/UvrB_N"/>
</dbReference>
<gene>
    <name evidence="4" type="ORF">NVS32_02820</name>
</gene>
<evidence type="ECO:0000259" key="3">
    <source>
        <dbReference type="PROSITE" id="PS51194"/>
    </source>
</evidence>
<accession>A0ABT1Z6Q7</accession>
<dbReference type="CDD" id="cd18032">
    <property type="entry name" value="DEXHc_RE_I_III_res"/>
    <property type="match status" value="1"/>
</dbReference>
<dbReference type="PANTHER" id="PTHR47962:SF7">
    <property type="entry name" value="MITOCHONDRIAL ATP-DEPENDENT HELICASE IRC3-RELATED"/>
    <property type="match status" value="1"/>
</dbReference>
<feature type="domain" description="Helicase C-terminal" evidence="3">
    <location>
        <begin position="565"/>
        <end position="711"/>
    </location>
</feature>
<dbReference type="InterPro" id="IPR025202">
    <property type="entry name" value="PLD-like_dom"/>
</dbReference>
<proteinExistence type="predicted"/>
<dbReference type="Pfam" id="PF00271">
    <property type="entry name" value="Helicase_C"/>
    <property type="match status" value="1"/>
</dbReference>
<dbReference type="Gene3D" id="3.40.50.300">
    <property type="entry name" value="P-loop containing nucleotide triphosphate hydrolases"/>
    <property type="match status" value="2"/>
</dbReference>
<reference evidence="4 5" key="1">
    <citation type="submission" date="2022-08" db="EMBL/GenBank/DDBJ databases">
        <title>Tractidigestivibacter montrealensis type strain KD21.</title>
        <authorList>
            <person name="Diop K."/>
            <person name="Richard C."/>
            <person name="Routy B."/>
        </authorList>
    </citation>
    <scope>NUCLEOTIDE SEQUENCE [LARGE SCALE GENOMIC DNA]</scope>
    <source>
        <strain evidence="4 5">KD21</strain>
    </source>
</reference>
<evidence type="ECO:0000259" key="1">
    <source>
        <dbReference type="PROSITE" id="PS50035"/>
    </source>
</evidence>
<name>A0ABT1Z6Q7_9ACTN</name>
<dbReference type="InterPro" id="IPR001650">
    <property type="entry name" value="Helicase_C-like"/>
</dbReference>
<dbReference type="CDD" id="cd09203">
    <property type="entry name" value="PLDc_N_DEXD_b1"/>
    <property type="match status" value="1"/>
</dbReference>
<dbReference type="PROSITE" id="PS51192">
    <property type="entry name" value="HELICASE_ATP_BIND_1"/>
    <property type="match status" value="1"/>
</dbReference>
<dbReference type="SUPFAM" id="SSF52540">
    <property type="entry name" value="P-loop containing nucleoside triphosphate hydrolases"/>
    <property type="match status" value="1"/>
</dbReference>
<organism evidence="4 5">
    <name type="scientific">Tractidigestivibacter montrealensis</name>
    <dbReference type="NCBI Taxonomy" id="2972466"/>
    <lineage>
        <taxon>Bacteria</taxon>
        <taxon>Bacillati</taxon>
        <taxon>Actinomycetota</taxon>
        <taxon>Coriobacteriia</taxon>
        <taxon>Coriobacteriales</taxon>
        <taxon>Atopobiaceae</taxon>
        <taxon>Tractidigestivibacter</taxon>
    </lineage>
</organism>
<comment type="caution">
    <text evidence="4">The sequence shown here is derived from an EMBL/GenBank/DDBJ whole genome shotgun (WGS) entry which is preliminary data.</text>
</comment>
<keyword evidence="5" id="KW-1185">Reference proteome</keyword>
<dbReference type="PROSITE" id="PS50035">
    <property type="entry name" value="PLD"/>
    <property type="match status" value="1"/>
</dbReference>
<dbReference type="SMART" id="SM00487">
    <property type="entry name" value="DEXDc"/>
    <property type="match status" value="1"/>
</dbReference>
<protein>
    <submittedName>
        <fullName evidence="4">DUF3427 domain-containing protein</fullName>
    </submittedName>
</protein>
<dbReference type="Gene3D" id="3.30.870.10">
    <property type="entry name" value="Endonuclease Chain A"/>
    <property type="match status" value="1"/>
</dbReference>
<dbReference type="EMBL" id="JANSKA010000001">
    <property type="protein sequence ID" value="MCR9035883.1"/>
    <property type="molecule type" value="Genomic_DNA"/>
</dbReference>
<dbReference type="PROSITE" id="PS51194">
    <property type="entry name" value="HELICASE_CTER"/>
    <property type="match status" value="1"/>
</dbReference>
<dbReference type="InterPro" id="IPR027417">
    <property type="entry name" value="P-loop_NTPase"/>
</dbReference>
<dbReference type="InterPro" id="IPR014001">
    <property type="entry name" value="Helicase_ATP-bd"/>
</dbReference>
<dbReference type="SMART" id="SM00490">
    <property type="entry name" value="HELICc"/>
    <property type="match status" value="1"/>
</dbReference>
<evidence type="ECO:0000313" key="4">
    <source>
        <dbReference type="EMBL" id="MCR9035883.1"/>
    </source>
</evidence>
<evidence type="ECO:0000313" key="5">
    <source>
        <dbReference type="Proteomes" id="UP001204320"/>
    </source>
</evidence>
<feature type="domain" description="Helicase ATP-binding" evidence="2">
    <location>
        <begin position="352"/>
        <end position="501"/>
    </location>
</feature>
<dbReference type="PANTHER" id="PTHR47962">
    <property type="entry name" value="ATP-DEPENDENT HELICASE LHR-RELATED-RELATED"/>
    <property type="match status" value="1"/>
</dbReference>
<dbReference type="Pfam" id="PF04851">
    <property type="entry name" value="ResIII"/>
    <property type="match status" value="1"/>
</dbReference>
<dbReference type="Pfam" id="PF13091">
    <property type="entry name" value="PLDc_2"/>
    <property type="match status" value="1"/>
</dbReference>
<dbReference type="Pfam" id="PF11907">
    <property type="entry name" value="DUF3427"/>
    <property type="match status" value="1"/>
</dbReference>